<dbReference type="Pfam" id="PF03413">
    <property type="entry name" value="PepSY"/>
    <property type="match status" value="1"/>
</dbReference>
<accession>A0AAV4LC12</accession>
<gene>
    <name evidence="3" type="ORF">DNHGIG_08720</name>
</gene>
<dbReference type="EMBL" id="BOQE01000001">
    <property type="protein sequence ID" value="GIM45323.1"/>
    <property type="molecule type" value="Genomic_DNA"/>
</dbReference>
<protein>
    <recommendedName>
        <fullName evidence="2">PepSY domain-containing protein</fullName>
    </recommendedName>
</protein>
<feature type="domain" description="PepSY" evidence="2">
    <location>
        <begin position="91"/>
        <end position="150"/>
    </location>
</feature>
<proteinExistence type="predicted"/>
<dbReference type="InterPro" id="IPR025711">
    <property type="entry name" value="PepSY"/>
</dbReference>
<comment type="caution">
    <text evidence="3">The sequence shown here is derived from an EMBL/GenBank/DDBJ whole genome shotgun (WGS) entry which is preliminary data.</text>
</comment>
<evidence type="ECO:0000259" key="2">
    <source>
        <dbReference type="Pfam" id="PF03413"/>
    </source>
</evidence>
<dbReference type="RefSeq" id="WP_282198532.1">
    <property type="nucleotide sequence ID" value="NZ_BOQE01000001.1"/>
</dbReference>
<evidence type="ECO:0000313" key="3">
    <source>
        <dbReference type="EMBL" id="GIM45323.1"/>
    </source>
</evidence>
<keyword evidence="1" id="KW-0732">Signal</keyword>
<keyword evidence="4" id="KW-1185">Reference proteome</keyword>
<reference evidence="3" key="1">
    <citation type="journal article" date="2023" name="Int. J. Syst. Evol. Microbiol.">
        <title>Collibacillus ludicampi gen. nov., sp. nov., a new soil bacterium of the family Alicyclobacillaceae.</title>
        <authorList>
            <person name="Jojima T."/>
            <person name="Ioku Y."/>
            <person name="Fukuta Y."/>
            <person name="Shirasaka N."/>
            <person name="Matsumura Y."/>
            <person name="Mori M."/>
        </authorList>
    </citation>
    <scope>NUCLEOTIDE SEQUENCE</scope>
    <source>
        <strain evidence="3">TP075</strain>
    </source>
</reference>
<organism evidence="3 4">
    <name type="scientific">Collibacillus ludicampi</name>
    <dbReference type="NCBI Taxonomy" id="2771369"/>
    <lineage>
        <taxon>Bacteria</taxon>
        <taxon>Bacillati</taxon>
        <taxon>Bacillota</taxon>
        <taxon>Bacilli</taxon>
        <taxon>Bacillales</taxon>
        <taxon>Alicyclobacillaceae</taxon>
        <taxon>Collibacillus</taxon>
    </lineage>
</organism>
<feature type="chain" id="PRO_5043674579" description="PepSY domain-containing protein" evidence="1">
    <location>
        <begin position="29"/>
        <end position="172"/>
    </location>
</feature>
<evidence type="ECO:0000256" key="1">
    <source>
        <dbReference type="SAM" id="SignalP"/>
    </source>
</evidence>
<name>A0AAV4LC12_9BACL</name>
<dbReference type="AlphaFoldDB" id="A0AAV4LC12"/>
<sequence length="172" mass="19549">MKKRRFASMMMAVPMTFGLILGTPVAFAGSDIDSFDALEVQTQEQTHPHKHHRPTFKSSVQLTDEQEKEAHLAAREAFERAMREKLGKLAKVSPEQAKKAALQASPGYTVHHVILRPVHHNLVYVVFMTHREKARLIAVVDAGNGKVLEKHELKPHPEHHKRTFEKQVNVNE</sequence>
<dbReference type="Gene3D" id="3.10.450.40">
    <property type="match status" value="1"/>
</dbReference>
<feature type="signal peptide" evidence="1">
    <location>
        <begin position="1"/>
        <end position="28"/>
    </location>
</feature>
<evidence type="ECO:0000313" key="4">
    <source>
        <dbReference type="Proteomes" id="UP001057291"/>
    </source>
</evidence>
<dbReference type="Proteomes" id="UP001057291">
    <property type="component" value="Unassembled WGS sequence"/>
</dbReference>